<name>A0A6J5PQR6_9CAUD</name>
<organism evidence="1">
    <name type="scientific">uncultured Caudovirales phage</name>
    <dbReference type="NCBI Taxonomy" id="2100421"/>
    <lineage>
        <taxon>Viruses</taxon>
        <taxon>Duplodnaviria</taxon>
        <taxon>Heunggongvirae</taxon>
        <taxon>Uroviricota</taxon>
        <taxon>Caudoviricetes</taxon>
        <taxon>Peduoviridae</taxon>
        <taxon>Maltschvirus</taxon>
        <taxon>Maltschvirus maltsch</taxon>
    </lineage>
</organism>
<evidence type="ECO:0000313" key="2">
    <source>
        <dbReference type="EMBL" id="CAB4194301.1"/>
    </source>
</evidence>
<reference evidence="1" key="1">
    <citation type="submission" date="2020-05" db="EMBL/GenBank/DDBJ databases">
        <authorList>
            <person name="Chiriac C."/>
            <person name="Salcher M."/>
            <person name="Ghai R."/>
            <person name="Kavagutti S V."/>
        </authorList>
    </citation>
    <scope>NUCLEOTIDE SEQUENCE</scope>
</reference>
<dbReference type="EMBL" id="LR797212">
    <property type="protein sequence ID" value="CAB4194301.1"/>
    <property type="molecule type" value="Genomic_DNA"/>
</dbReference>
<evidence type="ECO:0000313" key="4">
    <source>
        <dbReference type="EMBL" id="CAB5231139.1"/>
    </source>
</evidence>
<evidence type="ECO:0000313" key="3">
    <source>
        <dbReference type="EMBL" id="CAB4220237.1"/>
    </source>
</evidence>
<proteinExistence type="predicted"/>
<sequence>MTSRPYTGNKDAVHSTKREGTKVLVDYCCYLFGVKNLGIFADRDMKGATPARKSVHATWRAVDLGGNPAQLKALIAFLYDHRDALQVEEIHDYSSAYMANPNGYGAGYRCDRDAFKLWDAKNNGGSKGGQWAHVEISPLMADHPDLVHAAFKTIFG</sequence>
<dbReference type="EMBL" id="LR797489">
    <property type="protein sequence ID" value="CAB4220237.1"/>
    <property type="molecule type" value="Genomic_DNA"/>
</dbReference>
<protein>
    <submittedName>
        <fullName evidence="1">Uncharacterized protein</fullName>
    </submittedName>
</protein>
<dbReference type="EMBL" id="LR796911">
    <property type="protein sequence ID" value="CAB4174033.1"/>
    <property type="molecule type" value="Genomic_DNA"/>
</dbReference>
<accession>A0A6J5PQR6</accession>
<dbReference type="EMBL" id="LR798429">
    <property type="protein sequence ID" value="CAB5231139.1"/>
    <property type="molecule type" value="Genomic_DNA"/>
</dbReference>
<evidence type="ECO:0000313" key="1">
    <source>
        <dbReference type="EMBL" id="CAB4174033.1"/>
    </source>
</evidence>
<gene>
    <name evidence="2" type="ORF">UFOVP1251_27</name>
    <name evidence="4" type="ORF">UFOVP1585_27</name>
    <name evidence="3" type="ORF">UFOVP1637_9</name>
    <name evidence="1" type="ORF">UFOVP971_27</name>
</gene>